<sequence length="214" mass="23420">MNRIIPAVLLLLLPASTQAQEDDSARLREALKNLTLQLRTAQGETATAQAAAIAAEQKASALETKVTDLEKRNDSLAKQANADKTDSEKTIATLSNKLADRDKRLAEYIAAIDKWKVGYESVAGIARTKDAESAKLGSEVAALKRTVSDRERKNLALFSLSNEILDRYRDYALGKSLAAKEPFIGNARVKVENLVDGYRDKIIDHRLSAPSTKP</sequence>
<proteinExistence type="predicted"/>
<keyword evidence="2" id="KW-0732">Signal</keyword>
<evidence type="ECO:0000256" key="1">
    <source>
        <dbReference type="SAM" id="Coils"/>
    </source>
</evidence>
<dbReference type="Gene3D" id="1.10.287.1490">
    <property type="match status" value="1"/>
</dbReference>
<protein>
    <submittedName>
        <fullName evidence="3">Uncharacterized protein</fullName>
    </submittedName>
</protein>
<keyword evidence="4" id="KW-1185">Reference proteome</keyword>
<evidence type="ECO:0000313" key="4">
    <source>
        <dbReference type="Proteomes" id="UP001165653"/>
    </source>
</evidence>
<dbReference type="RefSeq" id="WP_264509859.1">
    <property type="nucleotide sequence ID" value="NZ_JAPDDR010000001.1"/>
</dbReference>
<feature type="chain" id="PRO_5045406530" evidence="2">
    <location>
        <begin position="20"/>
        <end position="214"/>
    </location>
</feature>
<comment type="caution">
    <text evidence="3">The sequence shown here is derived from an EMBL/GenBank/DDBJ whole genome shotgun (WGS) entry which is preliminary data.</text>
</comment>
<gene>
    <name evidence="3" type="ORF">OJ996_00025</name>
</gene>
<name>A0ABT3FWH6_9BACT</name>
<evidence type="ECO:0000256" key="2">
    <source>
        <dbReference type="SAM" id="SignalP"/>
    </source>
</evidence>
<accession>A0ABT3FWH6</accession>
<organism evidence="3 4">
    <name type="scientific">Luteolibacter rhizosphaerae</name>
    <dbReference type="NCBI Taxonomy" id="2989719"/>
    <lineage>
        <taxon>Bacteria</taxon>
        <taxon>Pseudomonadati</taxon>
        <taxon>Verrucomicrobiota</taxon>
        <taxon>Verrucomicrobiia</taxon>
        <taxon>Verrucomicrobiales</taxon>
        <taxon>Verrucomicrobiaceae</taxon>
        <taxon>Luteolibacter</taxon>
    </lineage>
</organism>
<dbReference type="EMBL" id="JAPDDR010000001">
    <property type="protein sequence ID" value="MCW1911938.1"/>
    <property type="molecule type" value="Genomic_DNA"/>
</dbReference>
<keyword evidence="1" id="KW-0175">Coiled coil</keyword>
<dbReference type="Proteomes" id="UP001165653">
    <property type="component" value="Unassembled WGS sequence"/>
</dbReference>
<reference evidence="3" key="1">
    <citation type="submission" date="2022-10" db="EMBL/GenBank/DDBJ databases">
        <title>Luteolibacter sp. GHJ8, whole genome shotgun sequencing project.</title>
        <authorList>
            <person name="Zhao G."/>
            <person name="Shen L."/>
        </authorList>
    </citation>
    <scope>NUCLEOTIDE SEQUENCE</scope>
    <source>
        <strain evidence="3">GHJ8</strain>
    </source>
</reference>
<evidence type="ECO:0000313" key="3">
    <source>
        <dbReference type="EMBL" id="MCW1911938.1"/>
    </source>
</evidence>
<feature type="coiled-coil region" evidence="1">
    <location>
        <begin position="17"/>
        <end position="97"/>
    </location>
</feature>
<feature type="signal peptide" evidence="2">
    <location>
        <begin position="1"/>
        <end position="19"/>
    </location>
</feature>